<evidence type="ECO:0000313" key="3">
    <source>
        <dbReference type="Proteomes" id="UP001500902"/>
    </source>
</evidence>
<feature type="transmembrane region" description="Helical" evidence="1">
    <location>
        <begin position="107"/>
        <end position="124"/>
    </location>
</feature>
<keyword evidence="1" id="KW-1133">Transmembrane helix</keyword>
<feature type="transmembrane region" description="Helical" evidence="1">
    <location>
        <begin position="131"/>
        <end position="152"/>
    </location>
</feature>
<accession>A0ABP7C876</accession>
<reference evidence="3" key="1">
    <citation type="journal article" date="2019" name="Int. J. Syst. Evol. Microbiol.">
        <title>The Global Catalogue of Microorganisms (GCM) 10K type strain sequencing project: providing services to taxonomists for standard genome sequencing and annotation.</title>
        <authorList>
            <consortium name="The Broad Institute Genomics Platform"/>
            <consortium name="The Broad Institute Genome Sequencing Center for Infectious Disease"/>
            <person name="Wu L."/>
            <person name="Ma J."/>
        </authorList>
    </citation>
    <scope>NUCLEOTIDE SEQUENCE [LARGE SCALE GENOMIC DNA]</scope>
    <source>
        <strain evidence="3">JCM 16904</strain>
    </source>
</reference>
<organism evidence="2 3">
    <name type="scientific">Nonomuraea antimicrobica</name>
    <dbReference type="NCBI Taxonomy" id="561173"/>
    <lineage>
        <taxon>Bacteria</taxon>
        <taxon>Bacillati</taxon>
        <taxon>Actinomycetota</taxon>
        <taxon>Actinomycetes</taxon>
        <taxon>Streptosporangiales</taxon>
        <taxon>Streptosporangiaceae</taxon>
        <taxon>Nonomuraea</taxon>
    </lineage>
</organism>
<feature type="transmembrane region" description="Helical" evidence="1">
    <location>
        <begin position="200"/>
        <end position="217"/>
    </location>
</feature>
<feature type="transmembrane region" description="Helical" evidence="1">
    <location>
        <begin position="279"/>
        <end position="297"/>
    </location>
</feature>
<proteinExistence type="predicted"/>
<gene>
    <name evidence="2" type="ORF">GCM10022224_050950</name>
</gene>
<dbReference type="RefSeq" id="WP_344882966.1">
    <property type="nucleotide sequence ID" value="NZ_BAAAZP010000093.1"/>
</dbReference>
<feature type="transmembrane region" description="Helical" evidence="1">
    <location>
        <begin position="254"/>
        <end position="273"/>
    </location>
</feature>
<comment type="caution">
    <text evidence="2">The sequence shown here is derived from an EMBL/GenBank/DDBJ whole genome shotgun (WGS) entry which is preliminary data.</text>
</comment>
<dbReference type="Proteomes" id="UP001500902">
    <property type="component" value="Unassembled WGS sequence"/>
</dbReference>
<protein>
    <submittedName>
        <fullName evidence="2">Uncharacterized protein</fullName>
    </submittedName>
</protein>
<sequence length="305" mass="32883">MTAFDPAGARVATALERRYRRLLLAYPRAYRRAHGEELLDVLLEEAAPGRRLPVAREAWGLLTGGVRSRIAHQTTGSPWEDGLHLGITAVAAANLAALLPYAGELPVWTLLSALALLAILRGWLRTALPLVLVTGVKAVGIASGWGFLDLTLVPIDPNPLGNRALFQDSDPLLVASGYAVVLAGLVVLASLRRPVRARSWWWWAAVVPAAWAGPAWMPGGTEYPMSLSRLAVEAGALGLGLMACYWARDHRWALASGVYLVTFCGDLAWHAEWLTSQHLAYAGVLVLLALSAAFAPLRQGRHCLD</sequence>
<keyword evidence="1" id="KW-0812">Transmembrane</keyword>
<dbReference type="EMBL" id="BAAAZP010000093">
    <property type="protein sequence ID" value="GAA3680566.1"/>
    <property type="molecule type" value="Genomic_DNA"/>
</dbReference>
<feature type="transmembrane region" description="Helical" evidence="1">
    <location>
        <begin position="172"/>
        <end position="191"/>
    </location>
</feature>
<evidence type="ECO:0000313" key="2">
    <source>
        <dbReference type="EMBL" id="GAA3680566.1"/>
    </source>
</evidence>
<keyword evidence="3" id="KW-1185">Reference proteome</keyword>
<keyword evidence="1" id="KW-0472">Membrane</keyword>
<feature type="transmembrane region" description="Helical" evidence="1">
    <location>
        <begin position="229"/>
        <end position="247"/>
    </location>
</feature>
<evidence type="ECO:0000256" key="1">
    <source>
        <dbReference type="SAM" id="Phobius"/>
    </source>
</evidence>
<name>A0ABP7C876_9ACTN</name>